<protein>
    <submittedName>
        <fullName evidence="2">Uncharacterized protein</fullName>
    </submittedName>
</protein>
<keyword evidence="3" id="KW-1185">Reference proteome</keyword>
<name>A0ABU4KHS6_9ACTN</name>
<organism evidence="2 3">
    <name type="scientific">Streptomyces roseolus</name>
    <dbReference type="NCBI Taxonomy" id="67358"/>
    <lineage>
        <taxon>Bacteria</taxon>
        <taxon>Bacillati</taxon>
        <taxon>Actinomycetota</taxon>
        <taxon>Actinomycetes</taxon>
        <taxon>Kitasatosporales</taxon>
        <taxon>Streptomycetaceae</taxon>
        <taxon>Streptomyces</taxon>
    </lineage>
</organism>
<evidence type="ECO:0000256" key="1">
    <source>
        <dbReference type="SAM" id="MobiDB-lite"/>
    </source>
</evidence>
<feature type="region of interest" description="Disordered" evidence="1">
    <location>
        <begin position="188"/>
        <end position="209"/>
    </location>
</feature>
<evidence type="ECO:0000313" key="2">
    <source>
        <dbReference type="EMBL" id="MDX2297360.1"/>
    </source>
</evidence>
<dbReference type="Proteomes" id="UP001278571">
    <property type="component" value="Unassembled WGS sequence"/>
</dbReference>
<feature type="region of interest" description="Disordered" evidence="1">
    <location>
        <begin position="1"/>
        <end position="109"/>
    </location>
</feature>
<proteinExistence type="predicted"/>
<feature type="compositionally biased region" description="Low complexity" evidence="1">
    <location>
        <begin position="69"/>
        <end position="93"/>
    </location>
</feature>
<accession>A0ABU4KHS6</accession>
<evidence type="ECO:0000313" key="3">
    <source>
        <dbReference type="Proteomes" id="UP001278571"/>
    </source>
</evidence>
<comment type="caution">
    <text evidence="2">The sequence shown here is derived from an EMBL/GenBank/DDBJ whole genome shotgun (WGS) entry which is preliminary data.</text>
</comment>
<sequence length="209" mass="22311">MHENDTPDRSGTGLSTDDIARSSTAGADPGGDRDERGGQGSDRPPLYPGEAIQTPDGGGRDTGTEAVSGDSTGTETETAGATGTRTGTGTAADRSADESPRLMDPGDEEDFKNRWHELQSLFVDDPRRAVHEADALVADVMQKLAATFADHRRSLEGQWRQGEDVDTESLRTALVRYRSFFHRLLHTGADRETAGSGGADTPGRERPAD</sequence>
<dbReference type="EMBL" id="JAWJZF010000517">
    <property type="protein sequence ID" value="MDX2297360.1"/>
    <property type="molecule type" value="Genomic_DNA"/>
</dbReference>
<reference evidence="2 3" key="1">
    <citation type="submission" date="2023-10" db="EMBL/GenBank/DDBJ databases">
        <authorList>
            <person name="Wang X.X."/>
        </authorList>
    </citation>
    <scope>NUCLEOTIDE SEQUENCE [LARGE SCALE GENOMIC DNA]</scope>
    <source>
        <strain evidence="2 3">NBRC 12816</strain>
    </source>
</reference>
<dbReference type="RefSeq" id="WP_319013487.1">
    <property type="nucleotide sequence ID" value="NZ_JAWJZF010000517.1"/>
</dbReference>
<gene>
    <name evidence="2" type="ORF">R2363_34920</name>
</gene>